<accession>A0A8J5JD79</accession>
<reference evidence="2" key="1">
    <citation type="journal article" date="2021" name="Sci. Adv.">
        <title>The American lobster genome reveals insights on longevity, neural, and immune adaptations.</title>
        <authorList>
            <person name="Polinski J.M."/>
            <person name="Zimin A.V."/>
            <person name="Clark K.F."/>
            <person name="Kohn A.B."/>
            <person name="Sadowski N."/>
            <person name="Timp W."/>
            <person name="Ptitsyn A."/>
            <person name="Khanna P."/>
            <person name="Romanova D.Y."/>
            <person name="Williams P."/>
            <person name="Greenwood S.J."/>
            <person name="Moroz L.L."/>
            <person name="Walt D.R."/>
            <person name="Bodnar A.G."/>
        </authorList>
    </citation>
    <scope>NUCLEOTIDE SEQUENCE</scope>
    <source>
        <strain evidence="2">GMGI-L3</strain>
    </source>
</reference>
<evidence type="ECO:0000313" key="2">
    <source>
        <dbReference type="EMBL" id="KAG7154889.1"/>
    </source>
</evidence>
<gene>
    <name evidence="2" type="ORF">Hamer_G022370</name>
</gene>
<evidence type="ECO:0000256" key="1">
    <source>
        <dbReference type="SAM" id="Phobius"/>
    </source>
</evidence>
<keyword evidence="1" id="KW-0812">Transmembrane</keyword>
<keyword evidence="3" id="KW-1185">Reference proteome</keyword>
<keyword evidence="1" id="KW-0472">Membrane</keyword>
<dbReference type="EMBL" id="JAHLQT010043579">
    <property type="protein sequence ID" value="KAG7154889.1"/>
    <property type="molecule type" value="Genomic_DNA"/>
</dbReference>
<feature type="transmembrane region" description="Helical" evidence="1">
    <location>
        <begin position="25"/>
        <end position="54"/>
    </location>
</feature>
<evidence type="ECO:0000313" key="3">
    <source>
        <dbReference type="Proteomes" id="UP000747542"/>
    </source>
</evidence>
<sequence>MYNLLMLINTTLDNKKNFTSIRRSYTYVCAVLYSIYTVQYCILKIIILSMVHYIDLRSVFVYRSLKLISCYISLYQVFQGL</sequence>
<proteinExistence type="predicted"/>
<dbReference type="AlphaFoldDB" id="A0A8J5JD79"/>
<dbReference type="Proteomes" id="UP000747542">
    <property type="component" value="Unassembled WGS sequence"/>
</dbReference>
<protein>
    <submittedName>
        <fullName evidence="2">Uncharacterized protein</fullName>
    </submittedName>
</protein>
<keyword evidence="1" id="KW-1133">Transmembrane helix</keyword>
<comment type="caution">
    <text evidence="2">The sequence shown here is derived from an EMBL/GenBank/DDBJ whole genome shotgun (WGS) entry which is preliminary data.</text>
</comment>
<organism evidence="2 3">
    <name type="scientific">Homarus americanus</name>
    <name type="common">American lobster</name>
    <dbReference type="NCBI Taxonomy" id="6706"/>
    <lineage>
        <taxon>Eukaryota</taxon>
        <taxon>Metazoa</taxon>
        <taxon>Ecdysozoa</taxon>
        <taxon>Arthropoda</taxon>
        <taxon>Crustacea</taxon>
        <taxon>Multicrustacea</taxon>
        <taxon>Malacostraca</taxon>
        <taxon>Eumalacostraca</taxon>
        <taxon>Eucarida</taxon>
        <taxon>Decapoda</taxon>
        <taxon>Pleocyemata</taxon>
        <taxon>Astacidea</taxon>
        <taxon>Nephropoidea</taxon>
        <taxon>Nephropidae</taxon>
        <taxon>Homarus</taxon>
    </lineage>
</organism>
<name>A0A8J5JD79_HOMAM</name>